<evidence type="ECO:0000313" key="2">
    <source>
        <dbReference type="Proteomes" id="UP000029226"/>
    </source>
</evidence>
<dbReference type="AlphaFoldDB" id="A0A090QD85"/>
<gene>
    <name evidence="1" type="ORF">JCM19314_943</name>
</gene>
<reference evidence="1 2" key="1">
    <citation type="journal article" date="2014" name="Genome Announc.">
        <title>Draft Genome Sequences of Marine Flavobacterium Nonlabens Strains NR17, NR24, NR27, NR32, NR33, and Ara13.</title>
        <authorList>
            <person name="Nakanishi M."/>
            <person name="Meirelles P."/>
            <person name="Suzuki R."/>
            <person name="Takatani N."/>
            <person name="Mino S."/>
            <person name="Suda W."/>
            <person name="Oshima K."/>
            <person name="Hattori M."/>
            <person name="Ohkuma M."/>
            <person name="Hosokawa M."/>
            <person name="Miyashita K."/>
            <person name="Thompson F.L."/>
            <person name="Niwa A."/>
            <person name="Sawabe T."/>
            <person name="Sawabe T."/>
        </authorList>
    </citation>
    <scope>NUCLEOTIDE SEQUENCE [LARGE SCALE GENOMIC DNA]</scope>
    <source>
        <strain evidence="2">JCM19314</strain>
    </source>
</reference>
<organism evidence="1 2">
    <name type="scientific">Nonlabens ulvanivorans</name>
    <name type="common">Persicivirga ulvanivorans</name>
    <dbReference type="NCBI Taxonomy" id="906888"/>
    <lineage>
        <taxon>Bacteria</taxon>
        <taxon>Pseudomonadati</taxon>
        <taxon>Bacteroidota</taxon>
        <taxon>Flavobacteriia</taxon>
        <taxon>Flavobacteriales</taxon>
        <taxon>Flavobacteriaceae</taxon>
        <taxon>Nonlabens</taxon>
    </lineage>
</organism>
<accession>A0A090QD85</accession>
<dbReference type="Proteomes" id="UP000029226">
    <property type="component" value="Unassembled WGS sequence"/>
</dbReference>
<evidence type="ECO:0000313" key="1">
    <source>
        <dbReference type="EMBL" id="GAK99758.1"/>
    </source>
</evidence>
<protein>
    <submittedName>
        <fullName evidence="1">Uncharacterized protein</fullName>
    </submittedName>
</protein>
<proteinExistence type="predicted"/>
<sequence length="282" mass="32897">MKNFNDEIENIGKLSNLAPIFDGIVNEQKYKNSDIKLMWILKDANSTGEDESYDLREAINTLKRDYGVRKDWEKTFNNIIYVTNGILNDAEWEDIPYPKDEPNTVDILQNIAYINIKKVGGGAKSNDKEINDHYQKHKKLLLEQIEEFNPDVVIFGNTYHYFKDDLKLNEMNIFGSCHATIKENRIYLSAYHPNARMKQKVYFDDIMTAYKAFKKVSQNVYSNKTFEKDILKITDHMDLLANNIDVMISKLTNAQKFEKAADMRTLKKNVIKAMEILNKEIN</sequence>
<dbReference type="EMBL" id="BBMM01000003">
    <property type="protein sequence ID" value="GAK99758.1"/>
    <property type="molecule type" value="Genomic_DNA"/>
</dbReference>
<name>A0A090QD85_NONUL</name>
<comment type="caution">
    <text evidence="1">The sequence shown here is derived from an EMBL/GenBank/DDBJ whole genome shotgun (WGS) entry which is preliminary data.</text>
</comment>